<dbReference type="InterPro" id="IPR004217">
    <property type="entry name" value="Tim10-like"/>
</dbReference>
<dbReference type="InterPro" id="IPR035427">
    <property type="entry name" value="Tim10-like_dom_sf"/>
</dbReference>
<protein>
    <recommendedName>
        <fullName evidence="10">Tim10-like domain-containing protein</fullName>
    </recommendedName>
</protein>
<keyword evidence="8" id="KW-1015">Disulfide bond</keyword>
<dbReference type="AlphaFoldDB" id="A0AAV2HSH9"/>
<keyword evidence="3" id="KW-0479">Metal-binding</keyword>
<keyword evidence="12" id="KW-1185">Reference proteome</keyword>
<organism evidence="11 12">
    <name type="scientific">Lymnaea stagnalis</name>
    <name type="common">Great pond snail</name>
    <name type="synonym">Helix stagnalis</name>
    <dbReference type="NCBI Taxonomy" id="6523"/>
    <lineage>
        <taxon>Eukaryota</taxon>
        <taxon>Metazoa</taxon>
        <taxon>Spiralia</taxon>
        <taxon>Lophotrochozoa</taxon>
        <taxon>Mollusca</taxon>
        <taxon>Gastropoda</taxon>
        <taxon>Heterobranchia</taxon>
        <taxon>Euthyneura</taxon>
        <taxon>Panpulmonata</taxon>
        <taxon>Hygrophila</taxon>
        <taxon>Lymnaeoidea</taxon>
        <taxon>Lymnaeidae</taxon>
        <taxon>Lymnaea</taxon>
    </lineage>
</organism>
<dbReference type="InterPro" id="IPR050673">
    <property type="entry name" value="Mito_inner_translocase_sub"/>
</dbReference>
<dbReference type="GO" id="GO:0046872">
    <property type="term" value="F:metal ion binding"/>
    <property type="evidence" value="ECO:0007669"/>
    <property type="project" value="UniProtKB-KW"/>
</dbReference>
<evidence type="ECO:0000256" key="5">
    <source>
        <dbReference type="ARBA" id="ARBA00022927"/>
    </source>
</evidence>
<dbReference type="Pfam" id="PF02953">
    <property type="entry name" value="zf-Tim10_DDP"/>
    <property type="match status" value="1"/>
</dbReference>
<evidence type="ECO:0000256" key="1">
    <source>
        <dbReference type="ARBA" id="ARBA00004173"/>
    </source>
</evidence>
<dbReference type="PANTHER" id="PTHR13172">
    <property type="entry name" value="MITOCHONDRIAL IMPORT INNER MEMBRANE TRANSLOCASE SUBUNIT TIM9B"/>
    <property type="match status" value="1"/>
</dbReference>
<evidence type="ECO:0000256" key="8">
    <source>
        <dbReference type="ARBA" id="ARBA00023157"/>
    </source>
</evidence>
<evidence type="ECO:0000259" key="10">
    <source>
        <dbReference type="Pfam" id="PF02953"/>
    </source>
</evidence>
<feature type="domain" description="Tim10-like" evidence="10">
    <location>
        <begin position="9"/>
        <end position="64"/>
    </location>
</feature>
<evidence type="ECO:0000256" key="6">
    <source>
        <dbReference type="ARBA" id="ARBA00023010"/>
    </source>
</evidence>
<dbReference type="SUPFAM" id="SSF144122">
    <property type="entry name" value="Tim10-like"/>
    <property type="match status" value="1"/>
</dbReference>
<dbReference type="EMBL" id="CAXITT010000231">
    <property type="protein sequence ID" value="CAL1536505.1"/>
    <property type="molecule type" value="Genomic_DNA"/>
</dbReference>
<keyword evidence="7" id="KW-0496">Mitochondrion</keyword>
<keyword evidence="5" id="KW-0653">Protein transport</keyword>
<sequence>MANTLANEAHQRSLKDFLTLYNTITEYCFSKCISNFNERSPSVNETSCVETCTDNYVQYNQRFMFNFVDHQERRKRDLESAAVEAANKEAAVAQDAQTLELSVAQEQNIQQAAQLLESMSSSPANSEFSVETRTGSTDHPYQASHQSQLSVDSPKNSASNT</sequence>
<feature type="region of interest" description="Disordered" evidence="9">
    <location>
        <begin position="115"/>
        <end position="161"/>
    </location>
</feature>
<dbReference type="GO" id="GO:0005739">
    <property type="term" value="C:mitochondrion"/>
    <property type="evidence" value="ECO:0007669"/>
    <property type="project" value="UniProtKB-SubCell"/>
</dbReference>
<gene>
    <name evidence="11" type="ORF">GSLYS_00010418001</name>
</gene>
<evidence type="ECO:0000313" key="12">
    <source>
        <dbReference type="Proteomes" id="UP001497497"/>
    </source>
</evidence>
<reference evidence="11 12" key="1">
    <citation type="submission" date="2024-04" db="EMBL/GenBank/DDBJ databases">
        <authorList>
            <consortium name="Genoscope - CEA"/>
            <person name="William W."/>
        </authorList>
    </citation>
    <scope>NUCLEOTIDE SEQUENCE [LARGE SCALE GENOMIC DNA]</scope>
</reference>
<comment type="subcellular location">
    <subcellularLocation>
        <location evidence="1">Mitochondrion</location>
    </subcellularLocation>
</comment>
<keyword evidence="2" id="KW-0813">Transport</keyword>
<name>A0AAV2HSH9_LYMST</name>
<evidence type="ECO:0000256" key="4">
    <source>
        <dbReference type="ARBA" id="ARBA00022833"/>
    </source>
</evidence>
<evidence type="ECO:0000256" key="9">
    <source>
        <dbReference type="SAM" id="MobiDB-lite"/>
    </source>
</evidence>
<evidence type="ECO:0000256" key="7">
    <source>
        <dbReference type="ARBA" id="ARBA00023128"/>
    </source>
</evidence>
<dbReference type="Proteomes" id="UP001497497">
    <property type="component" value="Unassembled WGS sequence"/>
</dbReference>
<keyword evidence="4" id="KW-0862">Zinc</keyword>
<proteinExistence type="predicted"/>
<keyword evidence="6" id="KW-0811">Translocation</keyword>
<dbReference type="Gene3D" id="1.10.287.810">
    <property type="entry name" value="Mitochondrial import inner membrane translocase subunit tim13 like domains"/>
    <property type="match status" value="1"/>
</dbReference>
<comment type="caution">
    <text evidence="11">The sequence shown here is derived from an EMBL/GenBank/DDBJ whole genome shotgun (WGS) entry which is preliminary data.</text>
</comment>
<evidence type="ECO:0000256" key="3">
    <source>
        <dbReference type="ARBA" id="ARBA00022723"/>
    </source>
</evidence>
<accession>A0AAV2HSH9</accession>
<evidence type="ECO:0000313" key="11">
    <source>
        <dbReference type="EMBL" id="CAL1536505.1"/>
    </source>
</evidence>
<dbReference type="GO" id="GO:0015031">
    <property type="term" value="P:protein transport"/>
    <property type="evidence" value="ECO:0007669"/>
    <property type="project" value="UniProtKB-KW"/>
</dbReference>
<evidence type="ECO:0000256" key="2">
    <source>
        <dbReference type="ARBA" id="ARBA00022448"/>
    </source>
</evidence>